<comment type="subcellular location">
    <subcellularLocation>
        <location evidence="1">Cell membrane</location>
        <topology evidence="1">Multi-pass membrane protein</topology>
    </subcellularLocation>
</comment>
<name>A0A1I0PM91_9EURY</name>
<dbReference type="PANTHER" id="PTHR23517:SF3">
    <property type="entry name" value="INTEGRAL MEMBRANE TRANSPORT PROTEIN"/>
    <property type="match status" value="1"/>
</dbReference>
<dbReference type="SUPFAM" id="SSF103473">
    <property type="entry name" value="MFS general substrate transporter"/>
    <property type="match status" value="1"/>
</dbReference>
<gene>
    <name evidence="9" type="ORF">SAMN04487945_1803</name>
</gene>
<evidence type="ECO:0000256" key="7">
    <source>
        <dbReference type="SAM" id="Phobius"/>
    </source>
</evidence>
<evidence type="ECO:0000256" key="1">
    <source>
        <dbReference type="ARBA" id="ARBA00004651"/>
    </source>
</evidence>
<evidence type="ECO:0000313" key="9">
    <source>
        <dbReference type="EMBL" id="SEW15544.1"/>
    </source>
</evidence>
<dbReference type="PANTHER" id="PTHR23517">
    <property type="entry name" value="RESISTANCE PROTEIN MDTM, PUTATIVE-RELATED-RELATED"/>
    <property type="match status" value="1"/>
</dbReference>
<dbReference type="InterPro" id="IPR020846">
    <property type="entry name" value="MFS_dom"/>
</dbReference>
<dbReference type="InterPro" id="IPR036259">
    <property type="entry name" value="MFS_trans_sf"/>
</dbReference>
<evidence type="ECO:0000256" key="4">
    <source>
        <dbReference type="ARBA" id="ARBA00022692"/>
    </source>
</evidence>
<dbReference type="Gene3D" id="1.20.1250.20">
    <property type="entry name" value="MFS general substrate transporter like domains"/>
    <property type="match status" value="1"/>
</dbReference>
<dbReference type="PROSITE" id="PS50850">
    <property type="entry name" value="MFS"/>
    <property type="match status" value="1"/>
</dbReference>
<feature type="transmembrane region" description="Helical" evidence="7">
    <location>
        <begin position="294"/>
        <end position="312"/>
    </location>
</feature>
<dbReference type="AlphaFoldDB" id="A0A1I0PM91"/>
<feature type="transmembrane region" description="Helical" evidence="7">
    <location>
        <begin position="260"/>
        <end position="282"/>
    </location>
</feature>
<keyword evidence="4 7" id="KW-0812">Transmembrane</keyword>
<evidence type="ECO:0000256" key="6">
    <source>
        <dbReference type="ARBA" id="ARBA00023136"/>
    </source>
</evidence>
<feature type="transmembrane region" description="Helical" evidence="7">
    <location>
        <begin position="95"/>
        <end position="113"/>
    </location>
</feature>
<keyword evidence="2" id="KW-0813">Transport</keyword>
<keyword evidence="6 7" id="KW-0472">Membrane</keyword>
<evidence type="ECO:0000256" key="2">
    <source>
        <dbReference type="ARBA" id="ARBA00022448"/>
    </source>
</evidence>
<dbReference type="InterPro" id="IPR050171">
    <property type="entry name" value="MFS_Transporters"/>
</dbReference>
<feature type="transmembrane region" description="Helical" evidence="7">
    <location>
        <begin position="358"/>
        <end position="377"/>
    </location>
</feature>
<feature type="transmembrane region" description="Helical" evidence="7">
    <location>
        <begin position="383"/>
        <end position="402"/>
    </location>
</feature>
<feature type="transmembrane region" description="Helical" evidence="7">
    <location>
        <begin position="154"/>
        <end position="178"/>
    </location>
</feature>
<evidence type="ECO:0000259" key="8">
    <source>
        <dbReference type="PROSITE" id="PS50850"/>
    </source>
</evidence>
<feature type="transmembrane region" description="Helical" evidence="7">
    <location>
        <begin position="64"/>
        <end position="83"/>
    </location>
</feature>
<feature type="transmembrane region" description="Helical" evidence="7">
    <location>
        <begin position="231"/>
        <end position="254"/>
    </location>
</feature>
<proteinExistence type="predicted"/>
<reference evidence="9 10" key="1">
    <citation type="submission" date="2016-10" db="EMBL/GenBank/DDBJ databases">
        <authorList>
            <person name="de Groot N.N."/>
        </authorList>
    </citation>
    <scope>NUCLEOTIDE SEQUENCE [LARGE SCALE GENOMIC DNA]</scope>
    <source>
        <strain evidence="9 10">CGMCC 1.5337</strain>
    </source>
</reference>
<dbReference type="GO" id="GO:0022857">
    <property type="term" value="F:transmembrane transporter activity"/>
    <property type="evidence" value="ECO:0007669"/>
    <property type="project" value="InterPro"/>
</dbReference>
<dbReference type="InterPro" id="IPR011701">
    <property type="entry name" value="MFS"/>
</dbReference>
<accession>A0A1I0PM91</accession>
<dbReference type="Pfam" id="PF07690">
    <property type="entry name" value="MFS_1"/>
    <property type="match status" value="1"/>
</dbReference>
<keyword evidence="3" id="KW-1003">Cell membrane</keyword>
<dbReference type="EMBL" id="FOJA01000001">
    <property type="protein sequence ID" value="SEW15544.1"/>
    <property type="molecule type" value="Genomic_DNA"/>
</dbReference>
<dbReference type="GO" id="GO:0005886">
    <property type="term" value="C:plasma membrane"/>
    <property type="evidence" value="ECO:0007669"/>
    <property type="project" value="UniProtKB-SubCell"/>
</dbReference>
<evidence type="ECO:0000256" key="5">
    <source>
        <dbReference type="ARBA" id="ARBA00022989"/>
    </source>
</evidence>
<keyword evidence="10" id="KW-1185">Reference proteome</keyword>
<dbReference type="STRING" id="355548.SAMN04487945_1803"/>
<organism evidence="9 10">
    <name type="scientific">Halobacterium jilantaiense</name>
    <dbReference type="NCBI Taxonomy" id="355548"/>
    <lineage>
        <taxon>Archaea</taxon>
        <taxon>Methanobacteriati</taxon>
        <taxon>Methanobacteriota</taxon>
        <taxon>Stenosarchaea group</taxon>
        <taxon>Halobacteria</taxon>
        <taxon>Halobacteriales</taxon>
        <taxon>Halobacteriaceae</taxon>
        <taxon>Halobacterium</taxon>
    </lineage>
</organism>
<dbReference type="Proteomes" id="UP000198518">
    <property type="component" value="Unassembled WGS sequence"/>
</dbReference>
<evidence type="ECO:0000313" key="10">
    <source>
        <dbReference type="Proteomes" id="UP000198518"/>
    </source>
</evidence>
<sequence>MPSTETVTPATAQSGTDDEEHLVRGYAGRLLVAVSVGWLAIQSGRLVLSPMLPAISADLGISDAQAGFAFTTLWGLYAVLQFPSGRLSDALSRKTLLVAGLGLSAVGFTAVAAAPSYAFLLAGAAVLGTGAGLYPTVARALVSDLYTAKQGRAFGLHTASGDLGGVASAGLAAAVLAYATWRAAFVPVVVVVVAVLVALHVWSREDYVVEARSLAVRDTVGRLLVGSRFRWLLVAYTLYAFTWQATAAFLPTFLETGKQFAPFVGQVAFGVLFGVGAVVKPTAGWLSDSVSRRALTVGALVLGATALVGVVLADSPAVAVAAVAVFAVGLLAFPPVMQSYLMDAFPDGSAGGDLGAMRTVYIGVGALGPTYVGTTATLANYDLAFWGLVVALLAAAGIVARVT</sequence>
<feature type="domain" description="Major facilitator superfamily (MFS) profile" evidence="8">
    <location>
        <begin position="30"/>
        <end position="403"/>
    </location>
</feature>
<feature type="transmembrane region" description="Helical" evidence="7">
    <location>
        <begin position="184"/>
        <end position="202"/>
    </location>
</feature>
<feature type="transmembrane region" description="Helical" evidence="7">
    <location>
        <begin position="119"/>
        <end position="142"/>
    </location>
</feature>
<feature type="transmembrane region" description="Helical" evidence="7">
    <location>
        <begin position="318"/>
        <end position="337"/>
    </location>
</feature>
<evidence type="ECO:0000256" key="3">
    <source>
        <dbReference type="ARBA" id="ARBA00022475"/>
    </source>
</evidence>
<keyword evidence="5 7" id="KW-1133">Transmembrane helix</keyword>
<protein>
    <submittedName>
        <fullName evidence="9">Predicted arabinose efflux permease, MFS family</fullName>
    </submittedName>
</protein>